<feature type="domain" description="Glycosyltransferase 2-like" evidence="2">
    <location>
        <begin position="17"/>
        <end position="145"/>
    </location>
</feature>
<dbReference type="PANTHER" id="PTHR43685:SF2">
    <property type="entry name" value="GLYCOSYLTRANSFERASE 2-LIKE DOMAIN-CONTAINING PROTEIN"/>
    <property type="match status" value="1"/>
</dbReference>
<keyword evidence="4" id="KW-1185">Reference proteome</keyword>
<dbReference type="Proteomes" id="UP000244893">
    <property type="component" value="Unassembled WGS sequence"/>
</dbReference>
<accession>A0A2V1HS88</accession>
<dbReference type="EMBL" id="QEOP01000002">
    <property type="protein sequence ID" value="PVZ93820.1"/>
    <property type="molecule type" value="Genomic_DNA"/>
</dbReference>
<keyword evidence="1" id="KW-0472">Membrane</keyword>
<reference evidence="3 4" key="1">
    <citation type="submission" date="2018-05" db="EMBL/GenBank/DDBJ databases">
        <title>Amnibacterium sp. M8JJ-5, whole genome shotgun sequence.</title>
        <authorList>
            <person name="Tuo L."/>
        </authorList>
    </citation>
    <scope>NUCLEOTIDE SEQUENCE [LARGE SCALE GENOMIC DNA]</scope>
    <source>
        <strain evidence="3 4">M8JJ-5</strain>
    </source>
</reference>
<sequence length="351" mass="38015">MAEHLGDPTPASLPAVSYVMPVLNEVEHVEAAVASLVDQDYAGEFDVMLALGPSTDGTDELVARLSAADPRIRSVVNELGTTPEGLNVAIRATSNPIVVRVDAHSVLPRDYTRIAVDTILRTGAANVGGIMDAQGKTPFEQAVALAYSSPVGLGGTRLHVGGDEGPAETVYLGVFQRDRLEAAGLFDEGVRRGQDWELNRRLRKSGETVWFNPALRVVYRPRSSVRRLARQFLSTGLWRGELARRDPSANGIRYFVPPVMVLGVIVGLLLGLVGVVQAIVGAVPWALIGFVIPAVYALFVVAATIVIGRRLPLRARLWFLLVLPCIHFCWGIGFFFGIAKLTRNIQAYTGR</sequence>
<dbReference type="Gene3D" id="3.90.550.10">
    <property type="entry name" value="Spore Coat Polysaccharide Biosynthesis Protein SpsA, Chain A"/>
    <property type="match status" value="1"/>
</dbReference>
<keyword evidence="3" id="KW-0808">Transferase</keyword>
<dbReference type="InterPro" id="IPR050834">
    <property type="entry name" value="Glycosyltransf_2"/>
</dbReference>
<dbReference type="PANTHER" id="PTHR43685">
    <property type="entry name" value="GLYCOSYLTRANSFERASE"/>
    <property type="match status" value="1"/>
</dbReference>
<dbReference type="Pfam" id="PF00535">
    <property type="entry name" value="Glycos_transf_2"/>
    <property type="match status" value="1"/>
</dbReference>
<dbReference type="AlphaFoldDB" id="A0A2V1HS88"/>
<dbReference type="InterPro" id="IPR029044">
    <property type="entry name" value="Nucleotide-diphossugar_trans"/>
</dbReference>
<evidence type="ECO:0000259" key="2">
    <source>
        <dbReference type="Pfam" id="PF00535"/>
    </source>
</evidence>
<dbReference type="CDD" id="cd02525">
    <property type="entry name" value="Succinoglycan_BP_ExoA"/>
    <property type="match status" value="1"/>
</dbReference>
<dbReference type="RefSeq" id="WP_116756334.1">
    <property type="nucleotide sequence ID" value="NZ_JBHUEX010000001.1"/>
</dbReference>
<feature type="transmembrane region" description="Helical" evidence="1">
    <location>
        <begin position="285"/>
        <end position="306"/>
    </location>
</feature>
<keyword evidence="1" id="KW-0812">Transmembrane</keyword>
<organism evidence="3 4">
    <name type="scientific">Amnibacterium flavum</name>
    <dbReference type="NCBI Taxonomy" id="2173173"/>
    <lineage>
        <taxon>Bacteria</taxon>
        <taxon>Bacillati</taxon>
        <taxon>Actinomycetota</taxon>
        <taxon>Actinomycetes</taxon>
        <taxon>Micrococcales</taxon>
        <taxon>Microbacteriaceae</taxon>
        <taxon>Amnibacterium</taxon>
    </lineage>
</organism>
<dbReference type="SUPFAM" id="SSF53448">
    <property type="entry name" value="Nucleotide-diphospho-sugar transferases"/>
    <property type="match status" value="1"/>
</dbReference>
<comment type="caution">
    <text evidence="3">The sequence shown here is derived from an EMBL/GenBank/DDBJ whole genome shotgun (WGS) entry which is preliminary data.</text>
</comment>
<dbReference type="InterPro" id="IPR001173">
    <property type="entry name" value="Glyco_trans_2-like"/>
</dbReference>
<evidence type="ECO:0000313" key="4">
    <source>
        <dbReference type="Proteomes" id="UP000244893"/>
    </source>
</evidence>
<gene>
    <name evidence="3" type="ORF">DDQ50_08510</name>
</gene>
<feature type="transmembrane region" description="Helical" evidence="1">
    <location>
        <begin position="318"/>
        <end position="339"/>
    </location>
</feature>
<protein>
    <submittedName>
        <fullName evidence="3">Glycosyl transferase family 2</fullName>
    </submittedName>
</protein>
<proteinExistence type="predicted"/>
<keyword evidence="1" id="KW-1133">Transmembrane helix</keyword>
<dbReference type="OrthoDB" id="1757142at2"/>
<evidence type="ECO:0000256" key="1">
    <source>
        <dbReference type="SAM" id="Phobius"/>
    </source>
</evidence>
<feature type="transmembrane region" description="Helical" evidence="1">
    <location>
        <begin position="254"/>
        <end position="279"/>
    </location>
</feature>
<name>A0A2V1HS88_9MICO</name>
<dbReference type="GO" id="GO:0016740">
    <property type="term" value="F:transferase activity"/>
    <property type="evidence" value="ECO:0007669"/>
    <property type="project" value="UniProtKB-KW"/>
</dbReference>
<evidence type="ECO:0000313" key="3">
    <source>
        <dbReference type="EMBL" id="PVZ93820.1"/>
    </source>
</evidence>